<evidence type="ECO:0000256" key="4">
    <source>
        <dbReference type="ARBA" id="ARBA00023239"/>
    </source>
</evidence>
<feature type="binding site" evidence="5">
    <location>
        <position position="247"/>
    </location>
    <ligand>
        <name>pyridoxal 5'-phosphate</name>
        <dbReference type="ChEBI" id="CHEBI:597326"/>
    </ligand>
</feature>
<dbReference type="InterPro" id="IPR002986">
    <property type="entry name" value="DAP_deCOOHase_LysA"/>
</dbReference>
<dbReference type="SUPFAM" id="SSF50621">
    <property type="entry name" value="Alanine racemase C-terminal domain-like"/>
    <property type="match status" value="1"/>
</dbReference>
<accession>A0A926HPY4</accession>
<dbReference type="InterPro" id="IPR029066">
    <property type="entry name" value="PLP-binding_barrel"/>
</dbReference>
<keyword evidence="12" id="KW-1185">Reference proteome</keyword>
<dbReference type="GO" id="GO:0030170">
    <property type="term" value="F:pyridoxal phosphate binding"/>
    <property type="evidence" value="ECO:0007669"/>
    <property type="project" value="UniProtKB-UniRule"/>
</dbReference>
<evidence type="ECO:0000256" key="2">
    <source>
        <dbReference type="ARBA" id="ARBA00022793"/>
    </source>
</evidence>
<dbReference type="FunFam" id="3.20.20.10:FF:000003">
    <property type="entry name" value="Diaminopimelate decarboxylase"/>
    <property type="match status" value="1"/>
</dbReference>
<comment type="pathway">
    <text evidence="5 8">Amino-acid biosynthesis; L-lysine biosynthesis via DAP pathway; L-lysine from DL-2,6-diaminopimelate: step 1/1.</text>
</comment>
<dbReference type="AlphaFoldDB" id="A0A926HPY4"/>
<dbReference type="InterPro" id="IPR009006">
    <property type="entry name" value="Ala_racemase/Decarboxylase_C"/>
</dbReference>
<evidence type="ECO:0000259" key="9">
    <source>
        <dbReference type="Pfam" id="PF00278"/>
    </source>
</evidence>
<dbReference type="InterPro" id="IPR022653">
    <property type="entry name" value="De-COase2_pyr-phos_BS"/>
</dbReference>
<dbReference type="GO" id="GO:0009089">
    <property type="term" value="P:lysine biosynthetic process via diaminopimelate"/>
    <property type="evidence" value="ECO:0007669"/>
    <property type="project" value="UniProtKB-UniRule"/>
</dbReference>
<evidence type="ECO:0000313" key="11">
    <source>
        <dbReference type="EMBL" id="MBC8531185.1"/>
    </source>
</evidence>
<feature type="active site" description="Proton donor" evidence="7">
    <location>
        <position position="360"/>
    </location>
</feature>
<dbReference type="Gene3D" id="3.20.20.10">
    <property type="entry name" value="Alanine racemase"/>
    <property type="match status" value="1"/>
</dbReference>
<dbReference type="GO" id="GO:0008836">
    <property type="term" value="F:diaminopimelate decarboxylase activity"/>
    <property type="evidence" value="ECO:0007669"/>
    <property type="project" value="UniProtKB-UniRule"/>
</dbReference>
<feature type="binding site" evidence="5">
    <location>
        <position position="361"/>
    </location>
    <ligand>
        <name>substrate</name>
    </ligand>
</feature>
<sequence>MFLLRGEVNEKGHLVFGGCDTVKLANTFGTPLYVMDEDYIRDRCRGYVRALKENGLEGMVAYASKAFLNMAMVKIVAEEGMGLDVVSGGELYTAYKAGFDLAKVFFHGNNKTPEEIAFAVEHGVGRIVIDHFAEIDMVADIARKRGKNVNVLIRVKPGVDAHTHHYIQTGKQDSKFGFGISDGQAMEAAKRIIASEHIHLAGLHCHIGSQIFELKPFGLTAEIMEDFRLALMKETGELMEEINFGGGYGIHYTDADHPLDPLEYIKEIADALKARCAEHGLALPRFIVEPGRSIVGEAGITLYTLGSIKNIPGIRTYVSVDGGMGDNPRPALYQAEYEAVVANKAKAEAVRKVTVAGRCCESGDMLIHDIALPEIEVGDILAVFSTGAYNYSMASNYNRLPVPAVVLAKDGRAELMVRRQTYDDLLHYDEMPSWLSKA</sequence>
<dbReference type="Pfam" id="PF02784">
    <property type="entry name" value="Orn_Arg_deC_N"/>
    <property type="match status" value="1"/>
</dbReference>
<dbReference type="EC" id="4.1.1.20" evidence="5 6"/>
<keyword evidence="4 5" id="KW-0456">Lyase</keyword>
<comment type="subunit">
    <text evidence="5">Homodimer.</text>
</comment>
<dbReference type="InterPro" id="IPR022644">
    <property type="entry name" value="De-COase2_N"/>
</dbReference>
<dbReference type="PANTHER" id="PTHR43727:SF2">
    <property type="entry name" value="GROUP IV DECARBOXYLASE"/>
    <property type="match status" value="1"/>
</dbReference>
<name>A0A926HPY4_9FIRM</name>
<keyword evidence="3 5" id="KW-0663">Pyridoxal phosphate</keyword>
<keyword evidence="5" id="KW-0028">Amino-acid biosynthesis</keyword>
<organism evidence="11 12">
    <name type="scientific">Gehongia tenuis</name>
    <dbReference type="NCBI Taxonomy" id="2763655"/>
    <lineage>
        <taxon>Bacteria</taxon>
        <taxon>Bacillati</taxon>
        <taxon>Bacillota</taxon>
        <taxon>Clostridia</taxon>
        <taxon>Christensenellales</taxon>
        <taxon>Christensenellaceae</taxon>
        <taxon>Gehongia</taxon>
    </lineage>
</organism>
<feature type="domain" description="Orn/DAP/Arg decarboxylase 2 N-terminal" evidence="10">
    <location>
        <begin position="40"/>
        <end position="295"/>
    </location>
</feature>
<evidence type="ECO:0000256" key="8">
    <source>
        <dbReference type="RuleBase" id="RU003738"/>
    </source>
</evidence>
<evidence type="ECO:0000313" key="12">
    <source>
        <dbReference type="Proteomes" id="UP000623172"/>
    </source>
</evidence>
<feature type="binding site" evidence="5">
    <location>
        <begin position="289"/>
        <end position="292"/>
    </location>
    <ligand>
        <name>pyridoxal 5'-phosphate</name>
        <dbReference type="ChEBI" id="CHEBI:597326"/>
    </ligand>
</feature>
<evidence type="ECO:0000256" key="7">
    <source>
        <dbReference type="PIRSR" id="PIRSR600183-50"/>
    </source>
</evidence>
<feature type="binding site" evidence="5">
    <location>
        <position position="329"/>
    </location>
    <ligand>
        <name>substrate</name>
    </ligand>
</feature>
<dbReference type="Proteomes" id="UP000623172">
    <property type="component" value="Unassembled WGS sequence"/>
</dbReference>
<dbReference type="CDD" id="cd06828">
    <property type="entry name" value="PLPDE_III_DapDC"/>
    <property type="match status" value="1"/>
</dbReference>
<comment type="similarity">
    <text evidence="5">Belongs to the Orn/Lys/Arg decarboxylase class-II family. LysA subfamily.</text>
</comment>
<dbReference type="PROSITE" id="PS00878">
    <property type="entry name" value="ODR_DC_2_1"/>
    <property type="match status" value="1"/>
</dbReference>
<protein>
    <recommendedName>
        <fullName evidence="5 6">Diaminopimelate decarboxylase</fullName>
        <shortName evidence="5">DAP decarboxylase</shortName>
        <shortName evidence="5">DAPDC</shortName>
        <ecNumber evidence="5 6">4.1.1.20</ecNumber>
    </recommendedName>
</protein>
<feature type="modified residue" description="N6-(pyridoxal phosphate)lysine" evidence="5 7">
    <location>
        <position position="65"/>
    </location>
</feature>
<feature type="binding site" evidence="5">
    <location>
        <position position="389"/>
    </location>
    <ligand>
        <name>pyridoxal 5'-phosphate</name>
        <dbReference type="ChEBI" id="CHEBI:597326"/>
    </ligand>
</feature>
<keyword evidence="2 5" id="KW-0210">Decarboxylase</keyword>
<evidence type="ECO:0000256" key="5">
    <source>
        <dbReference type="HAMAP-Rule" id="MF_02120"/>
    </source>
</evidence>
<evidence type="ECO:0000259" key="10">
    <source>
        <dbReference type="Pfam" id="PF02784"/>
    </source>
</evidence>
<dbReference type="EMBL" id="JACRSR010000001">
    <property type="protein sequence ID" value="MBC8531185.1"/>
    <property type="molecule type" value="Genomic_DNA"/>
</dbReference>
<reference evidence="11" key="1">
    <citation type="submission" date="2020-08" db="EMBL/GenBank/DDBJ databases">
        <title>Genome public.</title>
        <authorList>
            <person name="Liu C."/>
            <person name="Sun Q."/>
        </authorList>
    </citation>
    <scope>NUCLEOTIDE SEQUENCE</scope>
    <source>
        <strain evidence="11">NSJ-53</strain>
    </source>
</reference>
<proteinExistence type="inferred from homology"/>
<keyword evidence="5 8" id="KW-0457">Lysine biosynthesis</keyword>
<comment type="function">
    <text evidence="5">Specifically catalyzes the decarboxylation of meso-diaminopimelate (meso-DAP) to L-lysine.</text>
</comment>
<dbReference type="HAMAP" id="MF_02120">
    <property type="entry name" value="LysA"/>
    <property type="match status" value="1"/>
</dbReference>
<feature type="binding site" evidence="5">
    <location>
        <position position="389"/>
    </location>
    <ligand>
        <name>substrate</name>
    </ligand>
</feature>
<evidence type="ECO:0000256" key="3">
    <source>
        <dbReference type="ARBA" id="ARBA00022898"/>
    </source>
</evidence>
<feature type="domain" description="Orn/DAP/Arg decarboxylase 2 C-terminal" evidence="9">
    <location>
        <begin position="33"/>
        <end position="387"/>
    </location>
</feature>
<gene>
    <name evidence="5 11" type="primary">lysA</name>
    <name evidence="11" type="ORF">H8696_04900</name>
</gene>
<dbReference type="PANTHER" id="PTHR43727">
    <property type="entry name" value="DIAMINOPIMELATE DECARBOXYLASE"/>
    <property type="match status" value="1"/>
</dbReference>
<dbReference type="InterPro" id="IPR022643">
    <property type="entry name" value="De-COase2_C"/>
</dbReference>
<dbReference type="InterPro" id="IPR000183">
    <property type="entry name" value="Orn/DAP/Arg_de-COase"/>
</dbReference>
<dbReference type="Gene3D" id="2.40.37.10">
    <property type="entry name" value="Lyase, Ornithine Decarboxylase, Chain A, domain 1"/>
    <property type="match status" value="1"/>
</dbReference>
<dbReference type="PRINTS" id="PR01181">
    <property type="entry name" value="DAPDCRBXLASE"/>
</dbReference>
<feature type="binding site" evidence="5">
    <location>
        <position position="292"/>
    </location>
    <ligand>
        <name>substrate</name>
    </ligand>
</feature>
<feature type="binding site" evidence="5">
    <location>
        <position position="333"/>
    </location>
    <ligand>
        <name>substrate</name>
    </ligand>
</feature>
<comment type="catalytic activity">
    <reaction evidence="5 8">
        <text>meso-2,6-diaminopimelate + H(+) = L-lysine + CO2</text>
        <dbReference type="Rhea" id="RHEA:15101"/>
        <dbReference type="ChEBI" id="CHEBI:15378"/>
        <dbReference type="ChEBI" id="CHEBI:16526"/>
        <dbReference type="ChEBI" id="CHEBI:32551"/>
        <dbReference type="ChEBI" id="CHEBI:57791"/>
        <dbReference type="EC" id="4.1.1.20"/>
    </reaction>
</comment>
<dbReference type="PRINTS" id="PR01179">
    <property type="entry name" value="ODADCRBXLASE"/>
</dbReference>
<evidence type="ECO:0000256" key="6">
    <source>
        <dbReference type="NCBIfam" id="TIGR01048"/>
    </source>
</evidence>
<comment type="caution">
    <text evidence="11">The sequence shown here is derived from an EMBL/GenBank/DDBJ whole genome shotgun (WGS) entry which is preliminary data.</text>
</comment>
<evidence type="ECO:0000256" key="1">
    <source>
        <dbReference type="ARBA" id="ARBA00001933"/>
    </source>
</evidence>
<dbReference type="NCBIfam" id="TIGR01048">
    <property type="entry name" value="lysA"/>
    <property type="match status" value="1"/>
</dbReference>
<comment type="cofactor">
    <cofactor evidence="1 5 7 8">
        <name>pyridoxal 5'-phosphate</name>
        <dbReference type="ChEBI" id="CHEBI:597326"/>
    </cofactor>
</comment>
<dbReference type="SUPFAM" id="SSF51419">
    <property type="entry name" value="PLP-binding barrel"/>
    <property type="match status" value="1"/>
</dbReference>
<dbReference type="Pfam" id="PF00278">
    <property type="entry name" value="Orn_DAP_Arg_deC"/>
    <property type="match status" value="1"/>
</dbReference>